<keyword evidence="1" id="KW-0732">Signal</keyword>
<reference evidence="4" key="3">
    <citation type="submission" date="2019-12" db="UniProtKB">
        <authorList>
            <consortium name="WormBaseParasite"/>
        </authorList>
    </citation>
    <scope>IDENTIFICATION</scope>
</reference>
<evidence type="ECO:0000313" key="3">
    <source>
        <dbReference type="Proteomes" id="UP000046395"/>
    </source>
</evidence>
<keyword evidence="3" id="KW-1185">Reference proteome</keyword>
<dbReference type="SUPFAM" id="SSF51197">
    <property type="entry name" value="Clavaminate synthase-like"/>
    <property type="match status" value="1"/>
</dbReference>
<dbReference type="InterPro" id="IPR014710">
    <property type="entry name" value="RmlC-like_jellyroll"/>
</dbReference>
<accession>A0A5S6QMQ3</accession>
<dbReference type="Gene3D" id="2.60.120.10">
    <property type="entry name" value="Jelly Rolls"/>
    <property type="match status" value="1"/>
</dbReference>
<feature type="chain" id="PRO_5044624325" evidence="1">
    <location>
        <begin position="23"/>
        <end position="540"/>
    </location>
</feature>
<name>A0A5S6QMQ3_TRIMR</name>
<feature type="signal peptide" evidence="1">
    <location>
        <begin position="1"/>
        <end position="22"/>
    </location>
</feature>
<dbReference type="InterPro" id="IPR041667">
    <property type="entry name" value="Cupin_8"/>
</dbReference>
<dbReference type="PROSITE" id="PS51257">
    <property type="entry name" value="PROKAR_LIPOPROTEIN"/>
    <property type="match status" value="1"/>
</dbReference>
<reference evidence="3" key="1">
    <citation type="submission" date="2013-11" db="EMBL/GenBank/DDBJ databases">
        <authorList>
            <person name="Aslett M."/>
        </authorList>
    </citation>
    <scope>NUCLEOTIDE SEQUENCE [LARGE SCALE GENOMIC DNA]</scope>
    <source>
        <strain evidence="3">Edinburgh</strain>
    </source>
</reference>
<evidence type="ECO:0000259" key="2">
    <source>
        <dbReference type="PROSITE" id="PS51184"/>
    </source>
</evidence>
<dbReference type="AlphaFoldDB" id="A0A5S6QMQ3"/>
<sequence>MRRLSVVRSFLLHQLLFACGLAKIQLTSWEQLKHELNSACHVISLEPSCNTSSSNILNGLAKSWNHISDVRFYRLPVKEVPDRMYMDISPSLEDRSCGHILLIPKYREDRTCLLKPILPKKIKGYLWSRLGSGKQSHASGLEEFVGFVDFVCTTFYDVHGNYTITGQKLVSYRRLLYELHDGPTLLELSEACHSRDLRTFFRGEGCPTEKGSASTANENIPEIPKCREISTLPKGEDFGDMYLGPSIPVIFKKAATSWPAFKKWSNEFLRQTFGHKEVHVKLSPNGIFEGVEPVKDWDVAADLQRVPAEVRKHLAHPELVLVRPAANETLFADFLNFVGKKQDKDSMSAYLEYTSIRSYFKPLENDIDELPFIKGVMKPLHVNIWISNGNTLGKLHFDEYENFLCQIRGRKQVILTDPQHNDNLHEGHILEAMLTYENGTFSRNKLLQSTAMTMSPIDITYPDFEKFPSLRHLKWLNCTIEAGDVLYIPSYWWHEVQSFPDVEENRNLAVNFWYSPFWHKEFPCADCPFEVHIGKPVVGA</sequence>
<evidence type="ECO:0000256" key="1">
    <source>
        <dbReference type="SAM" id="SignalP"/>
    </source>
</evidence>
<dbReference type="STRING" id="70415.A0A5S6QMQ3"/>
<evidence type="ECO:0000313" key="4">
    <source>
        <dbReference type="WBParaSite" id="TMUE_2000008621.1"/>
    </source>
</evidence>
<dbReference type="Pfam" id="PF13621">
    <property type="entry name" value="Cupin_8"/>
    <property type="match status" value="1"/>
</dbReference>
<dbReference type="PANTHER" id="PTHR12461:SF83">
    <property type="entry name" value="JMJC DOMAIN-CONTAINING PROTEIN"/>
    <property type="match status" value="1"/>
</dbReference>
<reference evidence="3" key="2">
    <citation type="submission" date="2014-03" db="EMBL/GenBank/DDBJ databases">
        <title>The whipworm genome and dual-species transcriptomics of an intimate host-pathogen interaction.</title>
        <authorList>
            <person name="Foth B.J."/>
            <person name="Tsai I.J."/>
            <person name="Reid A.J."/>
            <person name="Bancroft A.J."/>
            <person name="Nichol S."/>
            <person name="Tracey A."/>
            <person name="Holroyd N."/>
            <person name="Cotton J.A."/>
            <person name="Stanley E.J."/>
            <person name="Zarowiecki M."/>
            <person name="Liu J.Z."/>
            <person name="Huckvale T."/>
            <person name="Cooper P.J."/>
            <person name="Grencis R.K."/>
            <person name="Berriman M."/>
        </authorList>
    </citation>
    <scope>NUCLEOTIDE SEQUENCE [LARGE SCALE GENOMIC DNA]</scope>
    <source>
        <strain evidence="3">Edinburgh</strain>
    </source>
</reference>
<dbReference type="Proteomes" id="UP000046395">
    <property type="component" value="Unassembled WGS sequence"/>
</dbReference>
<dbReference type="WBParaSite" id="TMUE_2000008621.2">
    <property type="protein sequence ID" value="TMUE_2000008621.2"/>
    <property type="gene ID" value="WBGene00293175"/>
</dbReference>
<dbReference type="PANTHER" id="PTHR12461">
    <property type="entry name" value="HYPOXIA-INDUCIBLE FACTOR 1 ALPHA INHIBITOR-RELATED"/>
    <property type="match status" value="1"/>
</dbReference>
<feature type="domain" description="JmjC" evidence="2">
    <location>
        <begin position="359"/>
        <end position="531"/>
    </location>
</feature>
<proteinExistence type="predicted"/>
<organism evidence="3 4">
    <name type="scientific">Trichuris muris</name>
    <name type="common">Mouse whipworm</name>
    <dbReference type="NCBI Taxonomy" id="70415"/>
    <lineage>
        <taxon>Eukaryota</taxon>
        <taxon>Metazoa</taxon>
        <taxon>Ecdysozoa</taxon>
        <taxon>Nematoda</taxon>
        <taxon>Enoplea</taxon>
        <taxon>Dorylaimia</taxon>
        <taxon>Trichinellida</taxon>
        <taxon>Trichuridae</taxon>
        <taxon>Trichuris</taxon>
    </lineage>
</organism>
<evidence type="ECO:0000313" key="5">
    <source>
        <dbReference type="WBParaSite" id="TMUE_2000008621.2"/>
    </source>
</evidence>
<dbReference type="InterPro" id="IPR003347">
    <property type="entry name" value="JmjC_dom"/>
</dbReference>
<protein>
    <submittedName>
        <fullName evidence="4 5">JmjC domain-containing protein</fullName>
    </submittedName>
</protein>
<dbReference type="SMART" id="SM00558">
    <property type="entry name" value="JmjC"/>
    <property type="match status" value="1"/>
</dbReference>
<dbReference type="WBParaSite" id="TMUE_2000008621.1">
    <property type="protein sequence ID" value="TMUE_2000008621.1"/>
    <property type="gene ID" value="WBGene00293175"/>
</dbReference>
<dbReference type="PROSITE" id="PS51184">
    <property type="entry name" value="JMJC"/>
    <property type="match status" value="1"/>
</dbReference>